<keyword evidence="3" id="KW-1185">Reference proteome</keyword>
<keyword evidence="1" id="KW-1133">Transmembrane helix</keyword>
<evidence type="ECO:0000313" key="2">
    <source>
        <dbReference type="EMBL" id="MFL0249320.1"/>
    </source>
</evidence>
<feature type="transmembrane region" description="Helical" evidence="1">
    <location>
        <begin position="152"/>
        <end position="171"/>
    </location>
</feature>
<comment type="caution">
    <text evidence="2">The sequence shown here is derived from an EMBL/GenBank/DDBJ whole genome shotgun (WGS) entry which is preliminary data.</text>
</comment>
<evidence type="ECO:0000313" key="3">
    <source>
        <dbReference type="Proteomes" id="UP001623592"/>
    </source>
</evidence>
<feature type="transmembrane region" description="Helical" evidence="1">
    <location>
        <begin position="12"/>
        <end position="32"/>
    </location>
</feature>
<feature type="transmembrane region" description="Helical" evidence="1">
    <location>
        <begin position="119"/>
        <end position="140"/>
    </location>
</feature>
<sequence length="275" mass="31170">MGKEGKYKKAKILLTVFLCICIAMLLHAIPISENLSFKGTAFEHSKNILAETITFPGAAFIFFIIAYTVITVIYLKFQNNLHGNKKTKALTYGLTIGAIWWMGMYEMSALFFSNVLIETWTGLTDLIPIVILILLLSKYVSNDNDKVTPPHFQLRILLLYIFIFSVIFTVGRHITLKLGIATIFPKSPTGYFVWSILMGGVFGAAFYFLNPMSRTGSIISSTCRYVFLIFGCNWSIYVFFMIVIVGFDALPQCLIRISTDMITTIISELLIYKYR</sequence>
<keyword evidence="1" id="KW-0472">Membrane</keyword>
<dbReference type="RefSeq" id="WP_406785992.1">
    <property type="nucleotide sequence ID" value="NZ_JBJIAA010000002.1"/>
</dbReference>
<keyword evidence="1" id="KW-0812">Transmembrane</keyword>
<protein>
    <submittedName>
        <fullName evidence="2">Uncharacterized protein</fullName>
    </submittedName>
</protein>
<name>A0ABW8TCE5_9CLOT</name>
<accession>A0ABW8TCE5</accession>
<evidence type="ECO:0000256" key="1">
    <source>
        <dbReference type="SAM" id="Phobius"/>
    </source>
</evidence>
<organism evidence="2 3">
    <name type="scientific">Clostridium neuense</name>
    <dbReference type="NCBI Taxonomy" id="1728934"/>
    <lineage>
        <taxon>Bacteria</taxon>
        <taxon>Bacillati</taxon>
        <taxon>Bacillota</taxon>
        <taxon>Clostridia</taxon>
        <taxon>Eubacteriales</taxon>
        <taxon>Clostridiaceae</taxon>
        <taxon>Clostridium</taxon>
    </lineage>
</organism>
<dbReference type="EMBL" id="JBJIAA010000002">
    <property type="protein sequence ID" value="MFL0249320.1"/>
    <property type="molecule type" value="Genomic_DNA"/>
</dbReference>
<feature type="transmembrane region" description="Helical" evidence="1">
    <location>
        <begin position="52"/>
        <end position="77"/>
    </location>
</feature>
<feature type="transmembrane region" description="Helical" evidence="1">
    <location>
        <begin position="89"/>
        <end position="113"/>
    </location>
</feature>
<reference evidence="2 3" key="1">
    <citation type="submission" date="2024-11" db="EMBL/GenBank/DDBJ databases">
        <authorList>
            <person name="Heng Y.C."/>
            <person name="Lim A.C.H."/>
            <person name="Lee J.K.Y."/>
            <person name="Kittelmann S."/>
        </authorList>
    </citation>
    <scope>NUCLEOTIDE SEQUENCE [LARGE SCALE GENOMIC DNA]</scope>
    <source>
        <strain evidence="2 3">WILCCON 0114</strain>
    </source>
</reference>
<gene>
    <name evidence="2" type="ORF">ACJDT4_02715</name>
</gene>
<proteinExistence type="predicted"/>
<feature type="transmembrane region" description="Helical" evidence="1">
    <location>
        <begin position="222"/>
        <end position="247"/>
    </location>
</feature>
<dbReference type="Proteomes" id="UP001623592">
    <property type="component" value="Unassembled WGS sequence"/>
</dbReference>
<feature type="transmembrane region" description="Helical" evidence="1">
    <location>
        <begin position="191"/>
        <end position="210"/>
    </location>
</feature>